<keyword evidence="9" id="KW-1185">Reference proteome</keyword>
<keyword evidence="3 5" id="KW-0238">DNA-binding</keyword>
<dbReference type="PRINTS" id="PR00400">
    <property type="entry name" value="TETREPRESSOR"/>
</dbReference>
<dbReference type="SUPFAM" id="SSF46689">
    <property type="entry name" value="Homeodomain-like"/>
    <property type="match status" value="1"/>
</dbReference>
<dbReference type="SUPFAM" id="SSF48498">
    <property type="entry name" value="Tetracyclin repressor-like, C-terminal domain"/>
    <property type="match status" value="1"/>
</dbReference>
<protein>
    <submittedName>
        <fullName evidence="8">TetR/AcrR family transcriptional regulator C-terminal domain-containing protein</fullName>
    </submittedName>
</protein>
<dbReference type="Pfam" id="PF02909">
    <property type="entry name" value="TetR_C_1"/>
    <property type="match status" value="1"/>
</dbReference>
<proteinExistence type="predicted"/>
<keyword evidence="4" id="KW-0804">Transcription</keyword>
<dbReference type="PROSITE" id="PS50977">
    <property type="entry name" value="HTH_TETR_2"/>
    <property type="match status" value="1"/>
</dbReference>
<evidence type="ECO:0000259" key="7">
    <source>
        <dbReference type="PROSITE" id="PS50977"/>
    </source>
</evidence>
<dbReference type="Proteomes" id="UP000807309">
    <property type="component" value="Unassembled WGS sequence"/>
</dbReference>
<keyword evidence="1" id="KW-0678">Repressor</keyword>
<sequence length="246" mass="26307">MSSPPIGENASVPTSDSDATETTGRRSPGRPRVPFDRIVTAALRLVDEEGAEALSMRTLAQRLETGTAVLYRAVANRAELIGHVVDWVLGEVDIDDDATDGDWQRAYIAAAEAIFAALHRHRGVAPLLIEQVPTGPNALRLREQVLAMLLANGFPPQSAAMIYATLARYVVGFAAQLQGHDTEANIDPTALVALYRQLDPAQFPATIAVADCLPAQTLESEFHFGLRHLVAGLAPLHAAAIDSDST</sequence>
<feature type="region of interest" description="Disordered" evidence="6">
    <location>
        <begin position="1"/>
        <end position="33"/>
    </location>
</feature>
<dbReference type="RefSeq" id="WP_195035713.1">
    <property type="nucleotide sequence ID" value="NZ_JADLRE010000026.1"/>
</dbReference>
<gene>
    <name evidence="8" type="ORF">IU470_27505</name>
</gene>
<evidence type="ECO:0000256" key="4">
    <source>
        <dbReference type="ARBA" id="ARBA00023163"/>
    </source>
</evidence>
<dbReference type="PANTHER" id="PTHR30055">
    <property type="entry name" value="HTH-TYPE TRANSCRIPTIONAL REGULATOR RUTR"/>
    <property type="match status" value="1"/>
</dbReference>
<dbReference type="InterPro" id="IPR003012">
    <property type="entry name" value="Tet_transcr_reg_TetR"/>
</dbReference>
<dbReference type="InterPro" id="IPR009057">
    <property type="entry name" value="Homeodomain-like_sf"/>
</dbReference>
<reference evidence="8 9" key="1">
    <citation type="submission" date="2020-10" db="EMBL/GenBank/DDBJ databases">
        <title>Identification of Nocardia species via Next-generation sequencing and recognition of intraspecies genetic diversity.</title>
        <authorList>
            <person name="Li P."/>
            <person name="Li P."/>
            <person name="Lu B."/>
        </authorList>
    </citation>
    <scope>NUCLEOTIDE SEQUENCE [LARGE SCALE GENOMIC DNA]</scope>
    <source>
        <strain evidence="8 9">N-11</strain>
    </source>
</reference>
<dbReference type="InterPro" id="IPR001647">
    <property type="entry name" value="HTH_TetR"/>
</dbReference>
<dbReference type="InterPro" id="IPR004111">
    <property type="entry name" value="Repressor_TetR_C"/>
</dbReference>
<dbReference type="EMBL" id="JADLRE010000026">
    <property type="protein sequence ID" value="MBF6228832.1"/>
    <property type="molecule type" value="Genomic_DNA"/>
</dbReference>
<feature type="compositionally biased region" description="Polar residues" evidence="6">
    <location>
        <begin position="11"/>
        <end position="22"/>
    </location>
</feature>
<dbReference type="PANTHER" id="PTHR30055:SF151">
    <property type="entry name" value="TRANSCRIPTIONAL REGULATORY PROTEIN"/>
    <property type="match status" value="1"/>
</dbReference>
<dbReference type="Gene3D" id="1.10.357.10">
    <property type="entry name" value="Tetracycline Repressor, domain 2"/>
    <property type="match status" value="1"/>
</dbReference>
<keyword evidence="2" id="KW-0805">Transcription regulation</keyword>
<evidence type="ECO:0000313" key="8">
    <source>
        <dbReference type="EMBL" id="MBF6228832.1"/>
    </source>
</evidence>
<accession>A0ABS0CEQ7</accession>
<dbReference type="InterPro" id="IPR050109">
    <property type="entry name" value="HTH-type_TetR-like_transc_reg"/>
</dbReference>
<evidence type="ECO:0000256" key="5">
    <source>
        <dbReference type="PROSITE-ProRule" id="PRU00335"/>
    </source>
</evidence>
<evidence type="ECO:0000256" key="1">
    <source>
        <dbReference type="ARBA" id="ARBA00022491"/>
    </source>
</evidence>
<organism evidence="8 9">
    <name type="scientific">Nocardia abscessus</name>
    <dbReference type="NCBI Taxonomy" id="120957"/>
    <lineage>
        <taxon>Bacteria</taxon>
        <taxon>Bacillati</taxon>
        <taxon>Actinomycetota</taxon>
        <taxon>Actinomycetes</taxon>
        <taxon>Mycobacteriales</taxon>
        <taxon>Nocardiaceae</taxon>
        <taxon>Nocardia</taxon>
    </lineage>
</organism>
<evidence type="ECO:0000256" key="2">
    <source>
        <dbReference type="ARBA" id="ARBA00023015"/>
    </source>
</evidence>
<evidence type="ECO:0000256" key="6">
    <source>
        <dbReference type="SAM" id="MobiDB-lite"/>
    </source>
</evidence>
<feature type="domain" description="HTH tetR-type" evidence="7">
    <location>
        <begin position="32"/>
        <end position="92"/>
    </location>
</feature>
<name>A0ABS0CEQ7_9NOCA</name>
<dbReference type="InterPro" id="IPR036271">
    <property type="entry name" value="Tet_transcr_reg_TetR-rel_C_sf"/>
</dbReference>
<dbReference type="Pfam" id="PF00440">
    <property type="entry name" value="TetR_N"/>
    <property type="match status" value="1"/>
</dbReference>
<feature type="DNA-binding region" description="H-T-H motif" evidence="5">
    <location>
        <begin position="55"/>
        <end position="74"/>
    </location>
</feature>
<evidence type="ECO:0000256" key="3">
    <source>
        <dbReference type="ARBA" id="ARBA00023125"/>
    </source>
</evidence>
<evidence type="ECO:0000313" key="9">
    <source>
        <dbReference type="Proteomes" id="UP000807309"/>
    </source>
</evidence>
<comment type="caution">
    <text evidence="8">The sequence shown here is derived from an EMBL/GenBank/DDBJ whole genome shotgun (WGS) entry which is preliminary data.</text>
</comment>